<feature type="region of interest" description="Disordered" evidence="1">
    <location>
        <begin position="34"/>
        <end position="89"/>
    </location>
</feature>
<reference evidence="3" key="2">
    <citation type="submission" date="2018-04" db="EMBL/GenBank/DDBJ databases">
        <title>OnivRS2 (Oryza nivara Reference Sequence Version 2).</title>
        <authorList>
            <person name="Zhang J."/>
            <person name="Kudrna D."/>
            <person name="Lee S."/>
            <person name="Talag J."/>
            <person name="Rajasekar S."/>
            <person name="Welchert J."/>
            <person name="Hsing Y.-I."/>
            <person name="Wing R.A."/>
        </authorList>
    </citation>
    <scope>NUCLEOTIDE SEQUENCE [LARGE SCALE GENOMIC DNA]</scope>
    <source>
        <strain evidence="3">SL10</strain>
    </source>
</reference>
<dbReference type="Gramene" id="ONIVA02G11990.3">
    <property type="protein sequence ID" value="ONIVA02G11990.3"/>
    <property type="gene ID" value="ONIVA02G11990"/>
</dbReference>
<dbReference type="InterPro" id="IPR050441">
    <property type="entry name" value="RBM"/>
</dbReference>
<keyword evidence="4" id="KW-1185">Reference proteome</keyword>
<dbReference type="STRING" id="4536.A0A0E0G4E7"/>
<dbReference type="Proteomes" id="UP000006591">
    <property type="component" value="Chromosome 2"/>
</dbReference>
<accession>A0A0E0G4E7</accession>
<feature type="compositionally biased region" description="Basic and acidic residues" evidence="1">
    <location>
        <begin position="240"/>
        <end position="256"/>
    </location>
</feature>
<dbReference type="AlphaFoldDB" id="A0A0E0G4E7"/>
<evidence type="ECO:0000256" key="1">
    <source>
        <dbReference type="SAM" id="MobiDB-lite"/>
    </source>
</evidence>
<sequence length="293" mass="32734">MGDALSLSPRGRLAFSLANSPTLPIPASAAAAAAAAATEPRRRQAYSPDKTMRRYSPPYRSPPRRGYGGRGRSPPRRGYGGRKEQGSGSLLTHTTHEHFAPSYLLVLPSIFLKQLSHKIYIYREPRGFAFVEFVDPYDASEAQYHMNRQVVFGREITVVLAAESRKRPEEMRSRARVREVSFTFAFPLSPLSSYSPAPRRRDDYSASPQRKDTHRAKSPRRQPKEHEVDKKRRSYSPANKDGDQRDADNGYEKRSPPADSDGSPPHRRSPRQSSGSPPGSRSRSADGSPARSD</sequence>
<reference evidence="3" key="1">
    <citation type="submission" date="2015-04" db="UniProtKB">
        <authorList>
            <consortium name="EnsemblPlants"/>
        </authorList>
    </citation>
    <scope>IDENTIFICATION</scope>
    <source>
        <strain evidence="3">SL10</strain>
    </source>
</reference>
<feature type="domain" description="RRM" evidence="2">
    <location>
        <begin position="123"/>
        <end position="157"/>
    </location>
</feature>
<protein>
    <recommendedName>
        <fullName evidence="2">RRM domain-containing protein</fullName>
    </recommendedName>
</protein>
<feature type="compositionally biased region" description="Basic residues" evidence="1">
    <location>
        <begin position="212"/>
        <end position="221"/>
    </location>
</feature>
<dbReference type="EnsemblPlants" id="ONIVA02G11990.3">
    <property type="protein sequence ID" value="ONIVA02G11990.3"/>
    <property type="gene ID" value="ONIVA02G11990"/>
</dbReference>
<dbReference type="eggNOG" id="KOG0118">
    <property type="taxonomic scope" value="Eukaryota"/>
</dbReference>
<feature type="region of interest" description="Disordered" evidence="1">
    <location>
        <begin position="193"/>
        <end position="293"/>
    </location>
</feature>
<dbReference type="Gene3D" id="3.30.70.330">
    <property type="match status" value="1"/>
</dbReference>
<proteinExistence type="predicted"/>
<dbReference type="OMA" id="THEHFAP"/>
<evidence type="ECO:0000313" key="3">
    <source>
        <dbReference type="EnsemblPlants" id="ONIVA02G11990.3"/>
    </source>
</evidence>
<dbReference type="PANTHER" id="PTHR48034">
    <property type="entry name" value="TRANSFORMER-2 SEX-DETERMINING PROTEIN-RELATED"/>
    <property type="match status" value="1"/>
</dbReference>
<dbReference type="InterPro" id="IPR035979">
    <property type="entry name" value="RBD_domain_sf"/>
</dbReference>
<evidence type="ECO:0000259" key="2">
    <source>
        <dbReference type="Pfam" id="PF00076"/>
    </source>
</evidence>
<dbReference type="SUPFAM" id="SSF54928">
    <property type="entry name" value="RNA-binding domain, RBD"/>
    <property type="match status" value="1"/>
</dbReference>
<dbReference type="InterPro" id="IPR000504">
    <property type="entry name" value="RRM_dom"/>
</dbReference>
<dbReference type="InterPro" id="IPR012677">
    <property type="entry name" value="Nucleotide-bd_a/b_plait_sf"/>
</dbReference>
<dbReference type="GO" id="GO:0003723">
    <property type="term" value="F:RNA binding"/>
    <property type="evidence" value="ECO:0007669"/>
    <property type="project" value="InterPro"/>
</dbReference>
<feature type="compositionally biased region" description="Low complexity" evidence="1">
    <location>
        <begin position="271"/>
        <end position="293"/>
    </location>
</feature>
<evidence type="ECO:0000313" key="4">
    <source>
        <dbReference type="Proteomes" id="UP000006591"/>
    </source>
</evidence>
<name>A0A0E0G4E7_ORYNI</name>
<organism evidence="3">
    <name type="scientific">Oryza nivara</name>
    <name type="common">Indian wild rice</name>
    <name type="synonym">Oryza sativa f. spontanea</name>
    <dbReference type="NCBI Taxonomy" id="4536"/>
    <lineage>
        <taxon>Eukaryota</taxon>
        <taxon>Viridiplantae</taxon>
        <taxon>Streptophyta</taxon>
        <taxon>Embryophyta</taxon>
        <taxon>Tracheophyta</taxon>
        <taxon>Spermatophyta</taxon>
        <taxon>Magnoliopsida</taxon>
        <taxon>Liliopsida</taxon>
        <taxon>Poales</taxon>
        <taxon>Poaceae</taxon>
        <taxon>BOP clade</taxon>
        <taxon>Oryzoideae</taxon>
        <taxon>Oryzeae</taxon>
        <taxon>Oryzinae</taxon>
        <taxon>Oryza</taxon>
    </lineage>
</organism>
<dbReference type="Pfam" id="PF00076">
    <property type="entry name" value="RRM_1"/>
    <property type="match status" value="1"/>
</dbReference>